<dbReference type="Proteomes" id="UP000230607">
    <property type="component" value="Chromosome 1"/>
</dbReference>
<sequence>MAVKKAISSIDLLIQEKKEFRTKVVGSEELPPLIQGDIINRFDRAMWSMLQGDIEWLQAIKRQLLPDQHRTKIVCRHPKKDHDTDGSGQKYCMNCNANLPSL</sequence>
<organism evidence="1 2">
    <name type="scientific">Candidatus Nitrosotalea okcheonensis</name>
    <dbReference type="NCBI Taxonomy" id="1903276"/>
    <lineage>
        <taxon>Archaea</taxon>
        <taxon>Nitrososphaerota</taxon>
        <taxon>Nitrososphaeria</taxon>
        <taxon>Nitrosotaleales</taxon>
        <taxon>Nitrosotaleaceae</taxon>
        <taxon>Nitrosotalea</taxon>
    </lineage>
</organism>
<reference evidence="2" key="1">
    <citation type="submission" date="2017-03" db="EMBL/GenBank/DDBJ databases">
        <authorList>
            <person name="Herbold C."/>
        </authorList>
    </citation>
    <scope>NUCLEOTIDE SEQUENCE [LARGE SCALE GENOMIC DNA]</scope>
</reference>
<evidence type="ECO:0000313" key="1">
    <source>
        <dbReference type="EMBL" id="SMH71335.1"/>
    </source>
</evidence>
<dbReference type="OrthoDB" id="3774at2157"/>
<accession>A0A2H1FEZ6</accession>
<evidence type="ECO:0000313" key="2">
    <source>
        <dbReference type="Proteomes" id="UP000230607"/>
    </source>
</evidence>
<protein>
    <submittedName>
        <fullName evidence="1">Uncharacterized protein</fullName>
    </submittedName>
</protein>
<dbReference type="RefSeq" id="WP_157927325.1">
    <property type="nucleotide sequence ID" value="NZ_LT841358.1"/>
</dbReference>
<dbReference type="EMBL" id="LT841358">
    <property type="protein sequence ID" value="SMH71335.1"/>
    <property type="molecule type" value="Genomic_DNA"/>
</dbReference>
<name>A0A2H1FEZ6_9ARCH</name>
<gene>
    <name evidence="1" type="ORF">NCS_11142</name>
</gene>
<dbReference type="AlphaFoldDB" id="A0A2H1FEZ6"/>
<keyword evidence="2" id="KW-1185">Reference proteome</keyword>
<proteinExistence type="predicted"/>